<dbReference type="AlphaFoldDB" id="A0A328BNR3"/>
<dbReference type="RefSeq" id="WP_111477862.1">
    <property type="nucleotide sequence ID" value="NZ_QHKM01000002.1"/>
</dbReference>
<evidence type="ECO:0000256" key="1">
    <source>
        <dbReference type="SAM" id="SignalP"/>
    </source>
</evidence>
<dbReference type="OrthoDB" id="1119934at2"/>
<dbReference type="InterPro" id="IPR000782">
    <property type="entry name" value="FAS1_domain"/>
</dbReference>
<keyword evidence="1" id="KW-0732">Signal</keyword>
<dbReference type="Proteomes" id="UP000248553">
    <property type="component" value="Unassembled WGS sequence"/>
</dbReference>
<dbReference type="EMBL" id="QHKM01000002">
    <property type="protein sequence ID" value="RAK68249.1"/>
    <property type="molecule type" value="Genomic_DNA"/>
</dbReference>
<dbReference type="Pfam" id="PF02469">
    <property type="entry name" value="Fasciclin"/>
    <property type="match status" value="1"/>
</dbReference>
<keyword evidence="4" id="KW-1185">Reference proteome</keyword>
<dbReference type="PANTHER" id="PTHR10900">
    <property type="entry name" value="PERIOSTIN-RELATED"/>
    <property type="match status" value="1"/>
</dbReference>
<accession>A0A328BNR3</accession>
<evidence type="ECO:0000313" key="4">
    <source>
        <dbReference type="Proteomes" id="UP000248553"/>
    </source>
</evidence>
<dbReference type="SUPFAM" id="SSF82153">
    <property type="entry name" value="FAS1 domain"/>
    <property type="match status" value="1"/>
</dbReference>
<name>A0A328BNR3_9BACT</name>
<organism evidence="3 4">
    <name type="scientific">Hymenobacter edaphi</name>
    <dbReference type="NCBI Taxonomy" id="2211146"/>
    <lineage>
        <taxon>Bacteria</taxon>
        <taxon>Pseudomonadati</taxon>
        <taxon>Bacteroidota</taxon>
        <taxon>Cytophagia</taxon>
        <taxon>Cytophagales</taxon>
        <taxon>Hymenobacteraceae</taxon>
        <taxon>Hymenobacter</taxon>
    </lineage>
</organism>
<reference evidence="4" key="1">
    <citation type="submission" date="2018-05" db="EMBL/GenBank/DDBJ databases">
        <authorList>
            <person name="Nie L."/>
        </authorList>
    </citation>
    <scope>NUCLEOTIDE SEQUENCE [LARGE SCALE GENOMIC DNA]</scope>
    <source>
        <strain evidence="4">NL</strain>
    </source>
</reference>
<dbReference type="GO" id="GO:0005615">
    <property type="term" value="C:extracellular space"/>
    <property type="evidence" value="ECO:0007669"/>
    <property type="project" value="TreeGrafter"/>
</dbReference>
<dbReference type="Gene3D" id="2.30.180.10">
    <property type="entry name" value="FAS1 domain"/>
    <property type="match status" value="1"/>
</dbReference>
<evidence type="ECO:0000313" key="3">
    <source>
        <dbReference type="EMBL" id="RAK68249.1"/>
    </source>
</evidence>
<comment type="caution">
    <text evidence="3">The sequence shown here is derived from an EMBL/GenBank/DDBJ whole genome shotgun (WGS) entry which is preliminary data.</text>
</comment>
<gene>
    <name evidence="3" type="ORF">DLM85_09475</name>
</gene>
<feature type="domain" description="FAS1" evidence="2">
    <location>
        <begin position="65"/>
        <end position="202"/>
    </location>
</feature>
<dbReference type="InterPro" id="IPR036378">
    <property type="entry name" value="FAS1_dom_sf"/>
</dbReference>
<dbReference type="InterPro" id="IPR050904">
    <property type="entry name" value="Adhesion/Biosynth-related"/>
</dbReference>
<dbReference type="SMART" id="SM00554">
    <property type="entry name" value="FAS1"/>
    <property type="match status" value="1"/>
</dbReference>
<dbReference type="PANTHER" id="PTHR10900:SF77">
    <property type="entry name" value="FI19380P1"/>
    <property type="match status" value="1"/>
</dbReference>
<sequence length="205" mass="21181">MLKHLLLTLAAAGTSLAALAQQGPGFATAGKAGVAVQATGARALPSRGASFLAPMSLSGNTFSAASPIVRNLQDAGTYKHLVLAAERAYLVDVLQQAGPHTVFAPNDDAFGQLPAGLLDDLSRPHNRARLHALIGTHIVPGDLKEQDLTPGRVLTTVAGTTLTVRRSGGRVALEDQFGKRAYLTVTNQPASNGTVHTLANVLGLP</sequence>
<evidence type="ECO:0000259" key="2">
    <source>
        <dbReference type="PROSITE" id="PS50213"/>
    </source>
</evidence>
<protein>
    <submittedName>
        <fullName evidence="3">Fasciclin domain-containing protein</fullName>
    </submittedName>
</protein>
<feature type="chain" id="PRO_5016385463" evidence="1">
    <location>
        <begin position="21"/>
        <end position="205"/>
    </location>
</feature>
<proteinExistence type="predicted"/>
<feature type="signal peptide" evidence="1">
    <location>
        <begin position="1"/>
        <end position="20"/>
    </location>
</feature>
<dbReference type="PROSITE" id="PS50213">
    <property type="entry name" value="FAS1"/>
    <property type="match status" value="1"/>
</dbReference>